<reference evidence="1 2" key="1">
    <citation type="submission" date="2019-03" db="EMBL/GenBank/DDBJ databases">
        <title>Draft genome sequences of novel Actinobacteria.</title>
        <authorList>
            <person name="Sahin N."/>
            <person name="Ay H."/>
            <person name="Saygin H."/>
        </authorList>
    </citation>
    <scope>NUCLEOTIDE SEQUENCE [LARGE SCALE GENOMIC DNA]</scope>
    <source>
        <strain evidence="1 2">JCM 13523</strain>
    </source>
</reference>
<evidence type="ECO:0000313" key="1">
    <source>
        <dbReference type="EMBL" id="TDD54501.1"/>
    </source>
</evidence>
<dbReference type="RefSeq" id="WP_132172277.1">
    <property type="nucleotide sequence ID" value="NZ_SMKX01000093.1"/>
</dbReference>
<accession>A0A4R4Z893</accession>
<keyword evidence="2" id="KW-1185">Reference proteome</keyword>
<dbReference type="OrthoDB" id="3435606at2"/>
<name>A0A4R4Z893_9ACTN</name>
<proteinExistence type="predicted"/>
<organism evidence="1 2">
    <name type="scientific">Kribbella antibiotica</name>
    <dbReference type="NCBI Taxonomy" id="190195"/>
    <lineage>
        <taxon>Bacteria</taxon>
        <taxon>Bacillati</taxon>
        <taxon>Actinomycetota</taxon>
        <taxon>Actinomycetes</taxon>
        <taxon>Propionibacteriales</taxon>
        <taxon>Kribbellaceae</taxon>
        <taxon>Kribbella</taxon>
    </lineage>
</organism>
<sequence>MEVLFLNGPVQNGAFDFQDKPGKAVGMRIAAALNGILDVGPAPHLWNTVTLEGDLRHRRSTVSPQVSRREFETDLISSKYPPESRSATAVATDTDAEVQQLALEMIERRLRAGLLRISTEAVPTCQDCGHMTGHGADQCKACGGLRIRLLTSRHLVAENPEGAPALGRADIHASQRRQPLHLQSTSSNVPRLLILSRTRSYGIDLSSLGLPGFVLDPRVGLHVAVLAVARRSEARKAVMLTTENAANHVAAYGRLFREQDGTRLQYALHGHCPYDELPIALRPIYATYHAGPAARTAFETWFLPLVTLKEKSAIQTGQLPALFKHFIRTYVTNFTEADDEEVGALRSAVAAGDPAWVMNKRHLATALRLTRKPLARR</sequence>
<dbReference type="Proteomes" id="UP000295124">
    <property type="component" value="Unassembled WGS sequence"/>
</dbReference>
<protein>
    <submittedName>
        <fullName evidence="1">Uncharacterized protein</fullName>
    </submittedName>
</protein>
<comment type="caution">
    <text evidence="1">The sequence shown here is derived from an EMBL/GenBank/DDBJ whole genome shotgun (WGS) entry which is preliminary data.</text>
</comment>
<evidence type="ECO:0000313" key="2">
    <source>
        <dbReference type="Proteomes" id="UP000295124"/>
    </source>
</evidence>
<gene>
    <name evidence="1" type="ORF">E1263_27050</name>
</gene>
<dbReference type="EMBL" id="SMKX01000093">
    <property type="protein sequence ID" value="TDD54501.1"/>
    <property type="molecule type" value="Genomic_DNA"/>
</dbReference>
<dbReference type="AlphaFoldDB" id="A0A4R4Z893"/>